<dbReference type="InterPro" id="IPR003719">
    <property type="entry name" value="Phenazine_PhzF-like"/>
</dbReference>
<evidence type="ECO:0000256" key="1">
    <source>
        <dbReference type="ARBA" id="ARBA00008270"/>
    </source>
</evidence>
<evidence type="ECO:0000256" key="3">
    <source>
        <dbReference type="PIRSR" id="PIRSR016184-1"/>
    </source>
</evidence>
<keyword evidence="2" id="KW-0413">Isomerase</keyword>
<organism evidence="4 5">
    <name type="scientific">Priestia aryabhattai</name>
    <name type="common">Bacillus aryabhattai</name>
    <dbReference type="NCBI Taxonomy" id="412384"/>
    <lineage>
        <taxon>Bacteria</taxon>
        <taxon>Bacillati</taxon>
        <taxon>Bacillota</taxon>
        <taxon>Bacilli</taxon>
        <taxon>Bacillales</taxon>
        <taxon>Bacillaceae</taxon>
        <taxon>Priestia</taxon>
    </lineage>
</organism>
<dbReference type="SUPFAM" id="SSF54506">
    <property type="entry name" value="Diaminopimelate epimerase-like"/>
    <property type="match status" value="1"/>
</dbReference>
<dbReference type="Proteomes" id="UP000543174">
    <property type="component" value="Unassembled WGS sequence"/>
</dbReference>
<dbReference type="AlphaFoldDB" id="A0A7W3RIT8"/>
<dbReference type="PANTHER" id="PTHR13774">
    <property type="entry name" value="PHENAZINE BIOSYNTHESIS PROTEIN"/>
    <property type="match status" value="1"/>
</dbReference>
<reference evidence="4" key="1">
    <citation type="submission" date="2020-08" db="EMBL/GenBank/DDBJ databases">
        <title>Functional genomics of gut bacteria from endangered species of beetles.</title>
        <authorList>
            <person name="Carlos-Shanley C."/>
        </authorList>
    </citation>
    <scope>NUCLEOTIDE SEQUENCE [LARGE SCALE GENOMIC DNA]</scope>
    <source>
        <strain evidence="4">S00060</strain>
    </source>
</reference>
<dbReference type="EMBL" id="JACJHT010000026">
    <property type="protein sequence ID" value="MBA9043082.1"/>
    <property type="molecule type" value="Genomic_DNA"/>
</dbReference>
<keyword evidence="5" id="KW-1185">Reference proteome</keyword>
<protein>
    <submittedName>
        <fullName evidence="4">PhzF family phenazine biosynthesis protein</fullName>
    </submittedName>
</protein>
<name>A0A7W3RIT8_PRIAR</name>
<sequence length="260" mass="29115">MKCYVVDAFTENVFEGNPAAVCVMEEWLSDNLMQKIAMENNLSETAFAVKEGDDYRLRWFTPGGEIDLCGHATLATAYIIANYYEGNVEKITFQTMSGELVVVKNGELYEMDFPSRMPEPFTLTEEMIDALGVQPIETYLGRDLMFVLEKEGDVQNAKPDFSKIKNLPDGLGVSITAKGETYDFVSRCFFPKLNVNEDPVCGSAHCNFIPYWSKRLGKEKMVARQLSERGGTLYCKAEGDRVKISGTAALYSIADLQVNH</sequence>
<gene>
    <name evidence="4" type="ORF">HNP21_006260</name>
</gene>
<dbReference type="Gene3D" id="3.10.310.10">
    <property type="entry name" value="Diaminopimelate Epimerase, Chain A, domain 1"/>
    <property type="match status" value="2"/>
</dbReference>
<dbReference type="GO" id="GO:0016853">
    <property type="term" value="F:isomerase activity"/>
    <property type="evidence" value="ECO:0007669"/>
    <property type="project" value="UniProtKB-KW"/>
</dbReference>
<dbReference type="PIRSF" id="PIRSF016184">
    <property type="entry name" value="PhzC_PhzF"/>
    <property type="match status" value="1"/>
</dbReference>
<dbReference type="PANTHER" id="PTHR13774:SF17">
    <property type="entry name" value="PHENAZINE BIOSYNTHESIS-LIKE DOMAIN-CONTAINING PROTEIN"/>
    <property type="match status" value="1"/>
</dbReference>
<evidence type="ECO:0000256" key="2">
    <source>
        <dbReference type="ARBA" id="ARBA00023235"/>
    </source>
</evidence>
<feature type="active site" evidence="3">
    <location>
        <position position="44"/>
    </location>
</feature>
<dbReference type="GO" id="GO:0005737">
    <property type="term" value="C:cytoplasm"/>
    <property type="evidence" value="ECO:0007669"/>
    <property type="project" value="TreeGrafter"/>
</dbReference>
<dbReference type="Pfam" id="PF02567">
    <property type="entry name" value="PhzC-PhzF"/>
    <property type="match status" value="1"/>
</dbReference>
<comment type="similarity">
    <text evidence="1">Belongs to the PhzF family.</text>
</comment>
<dbReference type="NCBIfam" id="TIGR00654">
    <property type="entry name" value="PhzF_family"/>
    <property type="match status" value="1"/>
</dbReference>
<evidence type="ECO:0000313" key="4">
    <source>
        <dbReference type="EMBL" id="MBA9043082.1"/>
    </source>
</evidence>
<accession>A0A7W3RIT8</accession>
<evidence type="ECO:0000313" key="5">
    <source>
        <dbReference type="Proteomes" id="UP000543174"/>
    </source>
</evidence>
<comment type="caution">
    <text evidence="4">The sequence shown here is derived from an EMBL/GenBank/DDBJ whole genome shotgun (WGS) entry which is preliminary data.</text>
</comment>
<dbReference type="RefSeq" id="WP_182528281.1">
    <property type="nucleotide sequence ID" value="NZ_JACJHT010000026.1"/>
</dbReference>
<proteinExistence type="inferred from homology"/>